<proteinExistence type="predicted"/>
<dbReference type="InterPro" id="IPR053178">
    <property type="entry name" value="Osmoadaptation_assoc"/>
</dbReference>
<evidence type="ECO:0000313" key="2">
    <source>
        <dbReference type="EMBL" id="KAF5859576.1"/>
    </source>
</evidence>
<feature type="region of interest" description="Disordered" evidence="1">
    <location>
        <begin position="66"/>
        <end position="91"/>
    </location>
</feature>
<dbReference type="EMBL" id="SPNV01000160">
    <property type="protein sequence ID" value="KAF5859576.1"/>
    <property type="molecule type" value="Genomic_DNA"/>
</dbReference>
<evidence type="ECO:0000313" key="3">
    <source>
        <dbReference type="Proteomes" id="UP000541154"/>
    </source>
</evidence>
<accession>A0A8H6E4W6</accession>
<dbReference type="Proteomes" id="UP000541154">
    <property type="component" value="Unassembled WGS sequence"/>
</dbReference>
<dbReference type="AlphaFoldDB" id="A0A8H6E4W6"/>
<organism evidence="2 3">
    <name type="scientific">Petromyces alliaceus</name>
    <name type="common">Aspergillus alliaceus</name>
    <dbReference type="NCBI Taxonomy" id="209559"/>
    <lineage>
        <taxon>Eukaryota</taxon>
        <taxon>Fungi</taxon>
        <taxon>Dikarya</taxon>
        <taxon>Ascomycota</taxon>
        <taxon>Pezizomycotina</taxon>
        <taxon>Eurotiomycetes</taxon>
        <taxon>Eurotiomycetidae</taxon>
        <taxon>Eurotiales</taxon>
        <taxon>Aspergillaceae</taxon>
        <taxon>Aspergillus</taxon>
        <taxon>Aspergillus subgen. Circumdati</taxon>
    </lineage>
</organism>
<feature type="region of interest" description="Disordered" evidence="1">
    <location>
        <begin position="1"/>
        <end position="35"/>
    </location>
</feature>
<reference evidence="2 3" key="1">
    <citation type="submission" date="2019-04" db="EMBL/GenBank/DDBJ databases">
        <title>Aspergillus burnettii sp. nov., novel species from soil in southeast Queensland.</title>
        <authorList>
            <person name="Gilchrist C.L.M."/>
            <person name="Pitt J.I."/>
            <person name="Lange L."/>
            <person name="Lacey H.J."/>
            <person name="Vuong D."/>
            <person name="Midgley D.J."/>
            <person name="Greenfield P."/>
            <person name="Bradbury M."/>
            <person name="Lacey E."/>
            <person name="Busk P.K."/>
            <person name="Pilgaard B."/>
            <person name="Chooi Y.H."/>
            <person name="Piggott A.M."/>
        </authorList>
    </citation>
    <scope>NUCLEOTIDE SEQUENCE [LARGE SCALE GENOMIC DNA]</scope>
    <source>
        <strain evidence="2 3">FRR 5400</strain>
    </source>
</reference>
<dbReference type="PANTHER" id="PTHR38111:SF6">
    <property type="entry name" value="FINGER DOMAIN PROTEIN, PUTATIVE (AFU_ORTHOLOGUE AFUA_8G01940)-RELATED"/>
    <property type="match status" value="1"/>
</dbReference>
<comment type="caution">
    <text evidence="2">The sequence shown here is derived from an EMBL/GenBank/DDBJ whole genome shotgun (WGS) entry which is preliminary data.</text>
</comment>
<feature type="compositionally biased region" description="Basic residues" evidence="1">
    <location>
        <begin position="66"/>
        <end position="76"/>
    </location>
</feature>
<keyword evidence="3" id="KW-1185">Reference proteome</keyword>
<protein>
    <submittedName>
        <fullName evidence="2">Uncharacterized protein</fullName>
    </submittedName>
</protein>
<gene>
    <name evidence="2" type="ORF">ETB97_002751</name>
</gene>
<dbReference type="PANTHER" id="PTHR38111">
    <property type="entry name" value="ZN(2)-C6 FUNGAL-TYPE DOMAIN-CONTAINING PROTEIN-RELATED"/>
    <property type="match status" value="1"/>
</dbReference>
<sequence length="428" mass="48322">MAFRTQPPSPLKQGCRQIGPGMRPKLPFKKPRSRAKEGPAFVFVDTTDNLSIGTQDQDVRVIIRRQAARSGRKHRREASTNQGSNDAPEKSGILWLARSSRTSVISSDPQIIPPNVLLPAPAPVPSYNGYETLRCLDDAIHCVTARAGQMLGFPLNASTLATLYVKALNSLQTAIEDKALCLGAEVYCATRLLAIYELVDEMYKKQTSIFEASGWQRFFEYASKAETDTDSSLWWEFFGTISYIPGILKDMRILLESTLPQFHYLWQSSDILKRANTMYTVLHESHIRYQYKPPYPSSLLSLPVSAESPVRIRLRGFLLYVIMYISRVKATLSLSAIERATSEAEAQAFAAQALLTEKMTANLDPTMTWHLEQRNALAQSIIQSRNVWALDGQHGISPEDQRSFLAQRWLKWEDLWRDGVLTVELGEY</sequence>
<evidence type="ECO:0000256" key="1">
    <source>
        <dbReference type="SAM" id="MobiDB-lite"/>
    </source>
</evidence>
<name>A0A8H6E4W6_PETAA</name>